<evidence type="ECO:0000313" key="7">
    <source>
        <dbReference type="Proteomes" id="UP000187280"/>
    </source>
</evidence>
<reference evidence="6 7" key="1">
    <citation type="submission" date="2016-10" db="EMBL/GenBank/DDBJ databases">
        <authorList>
            <person name="de Groot N.N."/>
        </authorList>
    </citation>
    <scope>NUCLEOTIDE SEQUENCE [LARGE SCALE GENOMIC DNA]</scope>
    <source>
        <strain evidence="6 7">ATCC 29281</strain>
    </source>
</reference>
<evidence type="ECO:0000259" key="5">
    <source>
        <dbReference type="SMART" id="SM00062"/>
    </source>
</evidence>
<dbReference type="GeneID" id="97764729"/>
<dbReference type="AlphaFoldDB" id="A0A1H4BXI3"/>
<dbReference type="eggNOG" id="COG0715">
    <property type="taxonomic scope" value="Bacteria"/>
</dbReference>
<name>A0A1H4BXI3_9GAMM</name>
<proteinExistence type="inferred from homology"/>
<organism evidence="6 7">
    <name type="scientific">Lonsdalea quercina</name>
    <dbReference type="NCBI Taxonomy" id="71657"/>
    <lineage>
        <taxon>Bacteria</taxon>
        <taxon>Pseudomonadati</taxon>
        <taxon>Pseudomonadota</taxon>
        <taxon>Gammaproteobacteria</taxon>
        <taxon>Enterobacterales</taxon>
        <taxon>Pectobacteriaceae</taxon>
        <taxon>Lonsdalea</taxon>
    </lineage>
</organism>
<dbReference type="EMBL" id="FNQS01000005">
    <property type="protein sequence ID" value="SEA52915.1"/>
    <property type="molecule type" value="Genomic_DNA"/>
</dbReference>
<evidence type="ECO:0000256" key="2">
    <source>
        <dbReference type="ARBA" id="ARBA00010742"/>
    </source>
</evidence>
<dbReference type="SMART" id="SM00062">
    <property type="entry name" value="PBPb"/>
    <property type="match status" value="1"/>
</dbReference>
<accession>A0A1H4BXI3</accession>
<dbReference type="PANTHER" id="PTHR30024">
    <property type="entry name" value="ALIPHATIC SULFONATES-BINDING PROTEIN-RELATED"/>
    <property type="match status" value="1"/>
</dbReference>
<dbReference type="SUPFAM" id="SSF53850">
    <property type="entry name" value="Periplasmic binding protein-like II"/>
    <property type="match status" value="1"/>
</dbReference>
<dbReference type="RefSeq" id="WP_026743338.1">
    <property type="nucleotide sequence ID" value="NZ_FNQS01000005.1"/>
</dbReference>
<comment type="similarity">
    <text evidence="2">Belongs to the bacterial solute-binding protein SsuA/TauA family.</text>
</comment>
<evidence type="ECO:0000256" key="4">
    <source>
        <dbReference type="SAM" id="SignalP"/>
    </source>
</evidence>
<comment type="subcellular location">
    <subcellularLocation>
        <location evidence="1">Periplasm</location>
    </subcellularLocation>
</comment>
<dbReference type="Gene3D" id="3.40.190.10">
    <property type="entry name" value="Periplasmic binding protein-like II"/>
    <property type="match status" value="2"/>
</dbReference>
<protein>
    <submittedName>
        <fullName evidence="6">NitT/TauT family transport system substrate-binding protein</fullName>
    </submittedName>
</protein>
<keyword evidence="3 4" id="KW-0732">Signal</keyword>
<feature type="domain" description="Solute-binding protein family 3/N-terminal" evidence="5">
    <location>
        <begin position="25"/>
        <end position="250"/>
    </location>
</feature>
<dbReference type="GO" id="GO:0042597">
    <property type="term" value="C:periplasmic space"/>
    <property type="evidence" value="ECO:0007669"/>
    <property type="project" value="UniProtKB-SubCell"/>
</dbReference>
<dbReference type="PANTHER" id="PTHR30024:SF47">
    <property type="entry name" value="TAURINE-BINDING PERIPLASMIC PROTEIN"/>
    <property type="match status" value="1"/>
</dbReference>
<dbReference type="Pfam" id="PF09084">
    <property type="entry name" value="NMT1"/>
    <property type="match status" value="1"/>
</dbReference>
<keyword evidence="7" id="KW-1185">Reference proteome</keyword>
<evidence type="ECO:0000256" key="3">
    <source>
        <dbReference type="ARBA" id="ARBA00022729"/>
    </source>
</evidence>
<dbReference type="InterPro" id="IPR001638">
    <property type="entry name" value="Solute-binding_3/MltF_N"/>
</dbReference>
<dbReference type="InterPro" id="IPR015168">
    <property type="entry name" value="SsuA/THI5"/>
</dbReference>
<dbReference type="Proteomes" id="UP000187280">
    <property type="component" value="Unassembled WGS sequence"/>
</dbReference>
<evidence type="ECO:0000256" key="1">
    <source>
        <dbReference type="ARBA" id="ARBA00004418"/>
    </source>
</evidence>
<feature type="chain" id="PRO_5010528455" evidence="4">
    <location>
        <begin position="23"/>
        <end position="330"/>
    </location>
</feature>
<sequence>MKINVAAAVIVTGALFAQAASAAEKVRIGYWTSGVSLGYGAVLEKTDFLARHGIDAEFIHFPDVNAPVKALASGSIDLAFGAPLAGIFSTAAEGVPVKIFAATQPADVQFVVPEDSPISSLDQLKGKKIGMSPAGSSVAVIASAILSRNYGIKPADFSLVGGNESRLAQFLSQKQVDAAALRSVTIGQLDDLHTRSLGSFADEWRKITHSDAVPYIGVGAVRSDFIERHPEAVARVIASLRDTLSWGQDHPQQVAQLLQTQANLPRKDAEVYVGRWQSMNRLSFEPADIDTLKLQHKVFLESGAIKGALKDNLFVTGPYQQSKTLASQAN</sequence>
<feature type="signal peptide" evidence="4">
    <location>
        <begin position="1"/>
        <end position="22"/>
    </location>
</feature>
<gene>
    <name evidence="6" type="ORF">SAMN02982996_01855</name>
</gene>
<dbReference type="STRING" id="71657.SAMN02982996_01855"/>
<evidence type="ECO:0000313" key="6">
    <source>
        <dbReference type="EMBL" id="SEA52915.1"/>
    </source>
</evidence>